<dbReference type="RefSeq" id="WP_221441107.1">
    <property type="nucleotide sequence ID" value="NZ_JACHMM010000001.1"/>
</dbReference>
<keyword evidence="10" id="KW-0472">Membrane</keyword>
<dbReference type="GO" id="GO:0000155">
    <property type="term" value="F:phosphorelay sensor kinase activity"/>
    <property type="evidence" value="ECO:0007669"/>
    <property type="project" value="InterPro"/>
</dbReference>
<evidence type="ECO:0000256" key="8">
    <source>
        <dbReference type="ARBA" id="ARBA00023012"/>
    </source>
</evidence>
<dbReference type="GO" id="GO:0046983">
    <property type="term" value="F:protein dimerization activity"/>
    <property type="evidence" value="ECO:0007669"/>
    <property type="project" value="InterPro"/>
</dbReference>
<sequence>MTEGREPLWRGARGDVLLAAGTGLFVVLTTVLGAGDPIAFRPVPVAGWLLIVAGCGALAFRRRFPVTVGVITLVASMAYYPLINPDGALLVTLIIALYSLASAGRTVAAAVIGGSAIAGSAFGEYGTDESPLGDAGMFLLVSWLVAAVAVGAVMHTSRRSREEALRRRATEERLRIARELHDVLGHNISLINVQAGAALHALSRDGGNGGDGGSESPAAEALAAIKETSREALRELRGTLGVLRQVDEQAPTAPVPGLRRLPELAERSRAAGLAVDVATEGDPVELSPTLDLAAFRIVQEALTNVTRHAGAGRVAVRVGYGRDDVTVDVSDDGRGAGSRAGAGTGSGIDGMRARAEALGGTLEAADRPEGGFRVTARLPYGGAA</sequence>
<evidence type="ECO:0000313" key="12">
    <source>
        <dbReference type="EMBL" id="MBB5789244.1"/>
    </source>
</evidence>
<feature type="transmembrane region" description="Helical" evidence="10">
    <location>
        <begin position="16"/>
        <end position="35"/>
    </location>
</feature>
<name>A0A7W9GSH4_9ACTN</name>
<reference evidence="12 13" key="1">
    <citation type="submission" date="2020-08" db="EMBL/GenBank/DDBJ databases">
        <title>Sequencing the genomes of 1000 actinobacteria strains.</title>
        <authorList>
            <person name="Klenk H.-P."/>
        </authorList>
    </citation>
    <scope>NUCLEOTIDE SEQUENCE [LARGE SCALE GENOMIC DNA]</scope>
    <source>
        <strain evidence="12 13">DSM 102122</strain>
    </source>
</reference>
<keyword evidence="10" id="KW-0812">Transmembrane</keyword>
<dbReference type="Pfam" id="PF02518">
    <property type="entry name" value="HATPase_c"/>
    <property type="match status" value="1"/>
</dbReference>
<evidence type="ECO:0000256" key="5">
    <source>
        <dbReference type="ARBA" id="ARBA00022741"/>
    </source>
</evidence>
<keyword evidence="4" id="KW-0808">Transferase</keyword>
<dbReference type="EC" id="2.7.13.3" evidence="2"/>
<feature type="compositionally biased region" description="Gly residues" evidence="9">
    <location>
        <begin position="335"/>
        <end position="348"/>
    </location>
</feature>
<dbReference type="CDD" id="cd16917">
    <property type="entry name" value="HATPase_UhpB-NarQ-NarX-like"/>
    <property type="match status" value="1"/>
</dbReference>
<dbReference type="PANTHER" id="PTHR24421">
    <property type="entry name" value="NITRATE/NITRITE SENSOR PROTEIN NARX-RELATED"/>
    <property type="match status" value="1"/>
</dbReference>
<dbReference type="GO" id="GO:0005524">
    <property type="term" value="F:ATP binding"/>
    <property type="evidence" value="ECO:0007669"/>
    <property type="project" value="UniProtKB-KW"/>
</dbReference>
<gene>
    <name evidence="12" type="ORF">HD601_003819</name>
</gene>
<dbReference type="AlphaFoldDB" id="A0A7W9GSH4"/>
<evidence type="ECO:0000256" key="7">
    <source>
        <dbReference type="ARBA" id="ARBA00022840"/>
    </source>
</evidence>
<dbReference type="SUPFAM" id="SSF55874">
    <property type="entry name" value="ATPase domain of HSP90 chaperone/DNA topoisomerase II/histidine kinase"/>
    <property type="match status" value="1"/>
</dbReference>
<dbReference type="InterPro" id="IPR003594">
    <property type="entry name" value="HATPase_dom"/>
</dbReference>
<organism evidence="12 13">
    <name type="scientific">Jiangella mangrovi</name>
    <dbReference type="NCBI Taxonomy" id="1524084"/>
    <lineage>
        <taxon>Bacteria</taxon>
        <taxon>Bacillati</taxon>
        <taxon>Actinomycetota</taxon>
        <taxon>Actinomycetes</taxon>
        <taxon>Jiangellales</taxon>
        <taxon>Jiangellaceae</taxon>
        <taxon>Jiangella</taxon>
    </lineage>
</organism>
<keyword evidence="13" id="KW-1185">Reference proteome</keyword>
<dbReference type="GO" id="GO:0016020">
    <property type="term" value="C:membrane"/>
    <property type="evidence" value="ECO:0007669"/>
    <property type="project" value="InterPro"/>
</dbReference>
<evidence type="ECO:0000313" key="13">
    <source>
        <dbReference type="Proteomes" id="UP000542813"/>
    </source>
</evidence>
<feature type="transmembrane region" description="Helical" evidence="10">
    <location>
        <begin position="42"/>
        <end position="60"/>
    </location>
</feature>
<evidence type="ECO:0000256" key="1">
    <source>
        <dbReference type="ARBA" id="ARBA00000085"/>
    </source>
</evidence>
<evidence type="ECO:0000256" key="6">
    <source>
        <dbReference type="ARBA" id="ARBA00022777"/>
    </source>
</evidence>
<protein>
    <recommendedName>
        <fullName evidence="2">histidine kinase</fullName>
        <ecNumber evidence="2">2.7.13.3</ecNumber>
    </recommendedName>
</protein>
<keyword evidence="6 12" id="KW-0418">Kinase</keyword>
<dbReference type="PANTHER" id="PTHR24421:SF10">
    <property type="entry name" value="NITRATE_NITRITE SENSOR PROTEIN NARQ"/>
    <property type="match status" value="1"/>
</dbReference>
<dbReference type="Gene3D" id="3.30.565.10">
    <property type="entry name" value="Histidine kinase-like ATPase, C-terminal domain"/>
    <property type="match status" value="1"/>
</dbReference>
<dbReference type="InterPro" id="IPR011712">
    <property type="entry name" value="Sig_transdc_His_kin_sub3_dim/P"/>
</dbReference>
<evidence type="ECO:0000256" key="4">
    <source>
        <dbReference type="ARBA" id="ARBA00022679"/>
    </source>
</evidence>
<dbReference type="SMART" id="SM00387">
    <property type="entry name" value="HATPase_c"/>
    <property type="match status" value="1"/>
</dbReference>
<accession>A0A7W9GSH4</accession>
<dbReference type="Pfam" id="PF07730">
    <property type="entry name" value="HisKA_3"/>
    <property type="match status" value="1"/>
</dbReference>
<keyword evidence="10" id="KW-1133">Transmembrane helix</keyword>
<feature type="region of interest" description="Disordered" evidence="9">
    <location>
        <begin position="329"/>
        <end position="348"/>
    </location>
</feature>
<evidence type="ECO:0000256" key="2">
    <source>
        <dbReference type="ARBA" id="ARBA00012438"/>
    </source>
</evidence>
<keyword evidence="8" id="KW-0902">Two-component regulatory system</keyword>
<proteinExistence type="predicted"/>
<dbReference type="Proteomes" id="UP000542813">
    <property type="component" value="Unassembled WGS sequence"/>
</dbReference>
<dbReference type="InterPro" id="IPR036890">
    <property type="entry name" value="HATPase_C_sf"/>
</dbReference>
<dbReference type="InterPro" id="IPR050482">
    <property type="entry name" value="Sensor_HK_TwoCompSys"/>
</dbReference>
<evidence type="ECO:0000259" key="11">
    <source>
        <dbReference type="SMART" id="SM00387"/>
    </source>
</evidence>
<evidence type="ECO:0000256" key="10">
    <source>
        <dbReference type="SAM" id="Phobius"/>
    </source>
</evidence>
<comment type="catalytic activity">
    <reaction evidence="1">
        <text>ATP + protein L-histidine = ADP + protein N-phospho-L-histidine.</text>
        <dbReference type="EC" id="2.7.13.3"/>
    </reaction>
</comment>
<dbReference type="Gene3D" id="1.20.5.1930">
    <property type="match status" value="1"/>
</dbReference>
<evidence type="ECO:0000256" key="3">
    <source>
        <dbReference type="ARBA" id="ARBA00022553"/>
    </source>
</evidence>
<evidence type="ECO:0000256" key="9">
    <source>
        <dbReference type="SAM" id="MobiDB-lite"/>
    </source>
</evidence>
<keyword evidence="7" id="KW-0067">ATP-binding</keyword>
<feature type="domain" description="Histidine kinase/HSP90-like ATPase" evidence="11">
    <location>
        <begin position="289"/>
        <end position="382"/>
    </location>
</feature>
<keyword evidence="3" id="KW-0597">Phosphoprotein</keyword>
<comment type="caution">
    <text evidence="12">The sequence shown here is derived from an EMBL/GenBank/DDBJ whole genome shotgun (WGS) entry which is preliminary data.</text>
</comment>
<dbReference type="EMBL" id="JACHMM010000001">
    <property type="protein sequence ID" value="MBB5789244.1"/>
    <property type="molecule type" value="Genomic_DNA"/>
</dbReference>
<feature type="transmembrane region" description="Helical" evidence="10">
    <location>
        <begin position="137"/>
        <end position="157"/>
    </location>
</feature>
<keyword evidence="5" id="KW-0547">Nucleotide-binding</keyword>